<dbReference type="EMBL" id="AZEA01000004">
    <property type="protein sequence ID" value="KRK89045.1"/>
    <property type="molecule type" value="Genomic_DNA"/>
</dbReference>
<dbReference type="Proteomes" id="UP000051581">
    <property type="component" value="Unassembled WGS sequence"/>
</dbReference>
<comment type="subcellular location">
    <subcellularLocation>
        <location evidence="12">Cytoplasm</location>
    </subcellularLocation>
    <text evidence="12">About half TF is bound to the ribosome near the polypeptide exit tunnel while the other half is free in the cytoplasm.</text>
</comment>
<keyword evidence="8 12" id="KW-0413">Isomerase</keyword>
<feature type="region of interest" description="Disordered" evidence="15">
    <location>
        <begin position="274"/>
        <end position="300"/>
    </location>
</feature>
<comment type="domain">
    <text evidence="12">Consists of 3 domains; the N-terminus binds the ribosome, the middle domain has PPIase activity, while the C-terminus has intrinsic chaperone activity on its own.</text>
</comment>
<keyword evidence="5 12" id="KW-0132">Cell division</keyword>
<dbReference type="InterPro" id="IPR001179">
    <property type="entry name" value="PPIase_FKBP_dom"/>
</dbReference>
<dbReference type="Pfam" id="PF05697">
    <property type="entry name" value="Trigger_N"/>
    <property type="match status" value="1"/>
</dbReference>
<dbReference type="GO" id="GO:0051083">
    <property type="term" value="P:'de novo' cotranslational protein folding"/>
    <property type="evidence" value="ECO:0007669"/>
    <property type="project" value="TreeGrafter"/>
</dbReference>
<evidence type="ECO:0000256" key="14">
    <source>
        <dbReference type="RuleBase" id="RU003914"/>
    </source>
</evidence>
<dbReference type="OrthoDB" id="9767721at2"/>
<evidence type="ECO:0000256" key="5">
    <source>
        <dbReference type="ARBA" id="ARBA00022618"/>
    </source>
</evidence>
<keyword evidence="6 12" id="KW-0697">Rotamase</keyword>
<evidence type="ECO:0000256" key="12">
    <source>
        <dbReference type="HAMAP-Rule" id="MF_00303"/>
    </source>
</evidence>
<proteinExistence type="inferred from homology"/>
<dbReference type="AlphaFoldDB" id="A0A0R1L002"/>
<dbReference type="GO" id="GO:0051301">
    <property type="term" value="P:cell division"/>
    <property type="evidence" value="ECO:0007669"/>
    <property type="project" value="UniProtKB-KW"/>
</dbReference>
<evidence type="ECO:0000256" key="3">
    <source>
        <dbReference type="ARBA" id="ARBA00013194"/>
    </source>
</evidence>
<sequence>MSAKWEKKGTNDGELTFEIGTDSIKSGLDRAFKKNKNSIRVPGFRKGKVPRAIFTKMYGEEALYEDALNILLPDEYEKAVQDAKIEPVDQPKINVESMEKGKPWVIKANVTVKPDVKLGDYKGLSVPKQNTRVYQKDVDAELEKKRESQAELVLKEDKAAEKGDTVVIDFKGTVDGKPFEGGSAENHSLELGSNSFIPGFEDQLIGHKAGDDVEVKVTFPKDYQAKDLAGKDAVFETKIHEVKTKELPKLDNDFAKDVDEDVDSLDELKEKIKDDLKSQKKSEARDAIEDAAISEATDNAEVKDIPQAMIDEDIQRQMDQYLAGMQQQGINQDMYFQLTGTKPEDLKKQFSDGAEKRVKTNLVLEAIVAAEKIEPSEDDVKAEVKNLAKQYGMKEDAVRSALTEDMLKHDIAIKQAIDMIVDSSKQDAKAKSTESDAKDESSEK</sequence>
<evidence type="ECO:0000256" key="10">
    <source>
        <dbReference type="ARBA" id="ARBA00024849"/>
    </source>
</evidence>
<name>A0A0R1L002_9LACO</name>
<dbReference type="NCBIfam" id="TIGR00115">
    <property type="entry name" value="tig"/>
    <property type="match status" value="1"/>
</dbReference>
<dbReference type="PROSITE" id="PS50059">
    <property type="entry name" value="FKBP_PPIASE"/>
    <property type="match status" value="1"/>
</dbReference>
<dbReference type="InterPro" id="IPR027304">
    <property type="entry name" value="Trigger_fact/SurA_dom_sf"/>
</dbReference>
<dbReference type="PANTHER" id="PTHR30560">
    <property type="entry name" value="TRIGGER FACTOR CHAPERONE AND PEPTIDYL-PROLYL CIS/TRANS ISOMERASE"/>
    <property type="match status" value="1"/>
</dbReference>
<dbReference type="GO" id="GO:0043022">
    <property type="term" value="F:ribosome binding"/>
    <property type="evidence" value="ECO:0007669"/>
    <property type="project" value="TreeGrafter"/>
</dbReference>
<evidence type="ECO:0000256" key="9">
    <source>
        <dbReference type="ARBA" id="ARBA00023306"/>
    </source>
</evidence>
<protein>
    <recommendedName>
        <fullName evidence="4 12">Trigger factor</fullName>
        <shortName evidence="12">TF</shortName>
        <ecNumber evidence="3 12">5.2.1.8</ecNumber>
    </recommendedName>
    <alternativeName>
        <fullName evidence="11 12">PPIase</fullName>
    </alternativeName>
</protein>
<dbReference type="PANTHER" id="PTHR30560:SF3">
    <property type="entry name" value="TRIGGER FACTOR-LIKE PROTEIN TIG, CHLOROPLASTIC"/>
    <property type="match status" value="1"/>
</dbReference>
<keyword evidence="9 12" id="KW-0131">Cell cycle</keyword>
<evidence type="ECO:0000256" key="1">
    <source>
        <dbReference type="ARBA" id="ARBA00000971"/>
    </source>
</evidence>
<evidence type="ECO:0000256" key="11">
    <source>
        <dbReference type="ARBA" id="ARBA00029986"/>
    </source>
</evidence>
<evidence type="ECO:0000313" key="17">
    <source>
        <dbReference type="EMBL" id="KRK89045.1"/>
    </source>
</evidence>
<comment type="catalytic activity">
    <reaction evidence="1 12 13">
        <text>[protein]-peptidylproline (omega=180) = [protein]-peptidylproline (omega=0)</text>
        <dbReference type="Rhea" id="RHEA:16237"/>
        <dbReference type="Rhea" id="RHEA-COMP:10747"/>
        <dbReference type="Rhea" id="RHEA-COMP:10748"/>
        <dbReference type="ChEBI" id="CHEBI:83833"/>
        <dbReference type="ChEBI" id="CHEBI:83834"/>
        <dbReference type="EC" id="5.2.1.8"/>
    </reaction>
</comment>
<feature type="domain" description="PPIase FKBP-type" evidence="16">
    <location>
        <begin position="163"/>
        <end position="248"/>
    </location>
</feature>
<evidence type="ECO:0000256" key="13">
    <source>
        <dbReference type="PROSITE-ProRule" id="PRU00277"/>
    </source>
</evidence>
<feature type="compositionally biased region" description="Basic and acidic residues" evidence="15">
    <location>
        <begin position="274"/>
        <end position="288"/>
    </location>
</feature>
<dbReference type="SUPFAM" id="SSF102735">
    <property type="entry name" value="Trigger factor ribosome-binding domain"/>
    <property type="match status" value="1"/>
</dbReference>
<evidence type="ECO:0000256" key="6">
    <source>
        <dbReference type="ARBA" id="ARBA00023110"/>
    </source>
</evidence>
<dbReference type="SUPFAM" id="SSF54534">
    <property type="entry name" value="FKBP-like"/>
    <property type="match status" value="1"/>
</dbReference>
<comment type="function">
    <text evidence="10 12">Involved in protein export. Acts as a chaperone by maintaining the newly synthesized protein in an open conformation. Functions as a peptidyl-prolyl cis-trans isomerase.</text>
</comment>
<dbReference type="GO" id="GO:0044183">
    <property type="term" value="F:protein folding chaperone"/>
    <property type="evidence" value="ECO:0007669"/>
    <property type="project" value="TreeGrafter"/>
</dbReference>
<dbReference type="InterPro" id="IPR005215">
    <property type="entry name" value="Trig_fac"/>
</dbReference>
<comment type="similarity">
    <text evidence="2 12 14">Belongs to the FKBP-type PPIase family. Tig subfamily.</text>
</comment>
<dbReference type="PATRIC" id="fig|1423808.3.peg.2031"/>
<dbReference type="InterPro" id="IPR008881">
    <property type="entry name" value="Trigger_fac_ribosome-bd_bac"/>
</dbReference>
<comment type="caution">
    <text evidence="17">The sequence shown here is derived from an EMBL/GenBank/DDBJ whole genome shotgun (WGS) entry which is preliminary data.</text>
</comment>
<accession>A0A0R1L002</accession>
<dbReference type="PIRSF" id="PIRSF003095">
    <property type="entry name" value="Trigger_factor"/>
    <property type="match status" value="1"/>
</dbReference>
<evidence type="ECO:0000256" key="15">
    <source>
        <dbReference type="SAM" id="MobiDB-lite"/>
    </source>
</evidence>
<keyword evidence="12" id="KW-0963">Cytoplasm</keyword>
<dbReference type="Pfam" id="PF05698">
    <property type="entry name" value="Trigger_C"/>
    <property type="match status" value="1"/>
</dbReference>
<dbReference type="InterPro" id="IPR037041">
    <property type="entry name" value="Trigger_fac_C_sf"/>
</dbReference>
<dbReference type="Gene3D" id="3.10.50.40">
    <property type="match status" value="1"/>
</dbReference>
<organism evidence="17 18">
    <name type="scientific">Lentilactobacillus sunkii DSM 19904</name>
    <dbReference type="NCBI Taxonomy" id="1423808"/>
    <lineage>
        <taxon>Bacteria</taxon>
        <taxon>Bacillati</taxon>
        <taxon>Bacillota</taxon>
        <taxon>Bacilli</taxon>
        <taxon>Lactobacillales</taxon>
        <taxon>Lactobacillaceae</taxon>
        <taxon>Lentilactobacillus</taxon>
    </lineage>
</organism>
<dbReference type="RefSeq" id="WP_057824143.1">
    <property type="nucleotide sequence ID" value="NZ_AZEA01000004.1"/>
</dbReference>
<keyword evidence="7 12" id="KW-0143">Chaperone</keyword>
<dbReference type="HAMAP" id="MF_00303">
    <property type="entry name" value="Trigger_factor_Tig"/>
    <property type="match status" value="1"/>
</dbReference>
<dbReference type="InterPro" id="IPR046357">
    <property type="entry name" value="PPIase_dom_sf"/>
</dbReference>
<dbReference type="Gene3D" id="1.10.3120.10">
    <property type="entry name" value="Trigger factor, C-terminal domain"/>
    <property type="match status" value="1"/>
</dbReference>
<dbReference type="EC" id="5.2.1.8" evidence="3 12"/>
<dbReference type="GO" id="GO:0003755">
    <property type="term" value="F:peptidyl-prolyl cis-trans isomerase activity"/>
    <property type="evidence" value="ECO:0007669"/>
    <property type="project" value="UniProtKB-UniRule"/>
</dbReference>
<evidence type="ECO:0000256" key="7">
    <source>
        <dbReference type="ARBA" id="ARBA00023186"/>
    </source>
</evidence>
<evidence type="ECO:0000259" key="16">
    <source>
        <dbReference type="PROSITE" id="PS50059"/>
    </source>
</evidence>
<evidence type="ECO:0000256" key="4">
    <source>
        <dbReference type="ARBA" id="ARBA00016902"/>
    </source>
</evidence>
<gene>
    <name evidence="12" type="primary">tig</name>
    <name evidence="17" type="ORF">FD17_GL002005</name>
</gene>
<keyword evidence="18" id="KW-1185">Reference proteome</keyword>
<evidence type="ECO:0000256" key="2">
    <source>
        <dbReference type="ARBA" id="ARBA00005464"/>
    </source>
</evidence>
<feature type="region of interest" description="Disordered" evidence="15">
    <location>
        <begin position="424"/>
        <end position="444"/>
    </location>
</feature>
<evidence type="ECO:0000313" key="18">
    <source>
        <dbReference type="Proteomes" id="UP000051581"/>
    </source>
</evidence>
<dbReference type="GO" id="GO:0015031">
    <property type="term" value="P:protein transport"/>
    <property type="evidence" value="ECO:0007669"/>
    <property type="project" value="UniProtKB-UniRule"/>
</dbReference>
<dbReference type="InterPro" id="IPR036611">
    <property type="entry name" value="Trigger_fac_ribosome-bd_sf"/>
</dbReference>
<dbReference type="SUPFAM" id="SSF109998">
    <property type="entry name" value="Triger factor/SurA peptide-binding domain-like"/>
    <property type="match status" value="1"/>
</dbReference>
<dbReference type="Gene3D" id="3.30.70.1050">
    <property type="entry name" value="Trigger factor ribosome-binding domain"/>
    <property type="match status" value="1"/>
</dbReference>
<dbReference type="FunFam" id="3.10.50.40:FF:000001">
    <property type="entry name" value="Trigger factor"/>
    <property type="match status" value="1"/>
</dbReference>
<dbReference type="GO" id="GO:0005737">
    <property type="term" value="C:cytoplasm"/>
    <property type="evidence" value="ECO:0007669"/>
    <property type="project" value="UniProtKB-SubCell"/>
</dbReference>
<dbReference type="Pfam" id="PF00254">
    <property type="entry name" value="FKBP_C"/>
    <property type="match status" value="1"/>
</dbReference>
<evidence type="ECO:0000256" key="8">
    <source>
        <dbReference type="ARBA" id="ARBA00023235"/>
    </source>
</evidence>
<reference evidence="17 18" key="1">
    <citation type="journal article" date="2015" name="Genome Announc.">
        <title>Expanding the biotechnology potential of lactobacilli through comparative genomics of 213 strains and associated genera.</title>
        <authorList>
            <person name="Sun Z."/>
            <person name="Harris H.M."/>
            <person name="McCann A."/>
            <person name="Guo C."/>
            <person name="Argimon S."/>
            <person name="Zhang W."/>
            <person name="Yang X."/>
            <person name="Jeffery I.B."/>
            <person name="Cooney J.C."/>
            <person name="Kagawa T.F."/>
            <person name="Liu W."/>
            <person name="Song Y."/>
            <person name="Salvetti E."/>
            <person name="Wrobel A."/>
            <person name="Rasinkangas P."/>
            <person name="Parkhill J."/>
            <person name="Rea M.C."/>
            <person name="O'Sullivan O."/>
            <person name="Ritari J."/>
            <person name="Douillard F.P."/>
            <person name="Paul Ross R."/>
            <person name="Yang R."/>
            <person name="Briner A.E."/>
            <person name="Felis G.E."/>
            <person name="de Vos W.M."/>
            <person name="Barrangou R."/>
            <person name="Klaenhammer T.R."/>
            <person name="Caufield P.W."/>
            <person name="Cui Y."/>
            <person name="Zhang H."/>
            <person name="O'Toole P.W."/>
        </authorList>
    </citation>
    <scope>NUCLEOTIDE SEQUENCE [LARGE SCALE GENOMIC DNA]</scope>
    <source>
        <strain evidence="17 18">DSM 19904</strain>
    </source>
</reference>
<dbReference type="InterPro" id="IPR008880">
    <property type="entry name" value="Trigger_fac_C"/>
</dbReference>
<dbReference type="GO" id="GO:0043335">
    <property type="term" value="P:protein unfolding"/>
    <property type="evidence" value="ECO:0007669"/>
    <property type="project" value="TreeGrafter"/>
</dbReference>